<name>B8BCG5_ORYSI</name>
<proteinExistence type="predicted"/>
<accession>B8BCG5</accession>
<organism evidence="1 2">
    <name type="scientific">Oryza sativa subsp. indica</name>
    <name type="common">Rice</name>
    <dbReference type="NCBI Taxonomy" id="39946"/>
    <lineage>
        <taxon>Eukaryota</taxon>
        <taxon>Viridiplantae</taxon>
        <taxon>Streptophyta</taxon>
        <taxon>Embryophyta</taxon>
        <taxon>Tracheophyta</taxon>
        <taxon>Spermatophyta</taxon>
        <taxon>Magnoliopsida</taxon>
        <taxon>Liliopsida</taxon>
        <taxon>Poales</taxon>
        <taxon>Poaceae</taxon>
        <taxon>BOP clade</taxon>
        <taxon>Oryzoideae</taxon>
        <taxon>Oryzeae</taxon>
        <taxon>Oryzinae</taxon>
        <taxon>Oryza</taxon>
        <taxon>Oryza sativa</taxon>
    </lineage>
</organism>
<dbReference type="Proteomes" id="UP000007015">
    <property type="component" value="Chromosome 9"/>
</dbReference>
<gene>
    <name evidence="1" type="ORF">OsI_31552</name>
</gene>
<protein>
    <submittedName>
        <fullName evidence="1">Uncharacterized protein</fullName>
    </submittedName>
</protein>
<sequence length="184" mass="20800">MVPVGSIECLRKRCRQLRVLIHVNDHRKTVVVLHAGEDGKLDHILVQNNSPDAEASVQSTYRINVSGETPELQAEMLNDWYTSFRMDTTGVLYDSDQNVIYGVPKGHPGGDVPRSLAILPPAPKKNQHGKAPTVESNSSLIARLENKFNNNLKKRITEWNLGKVQGVTKAFKLRKEKEQFYQKR</sequence>
<evidence type="ECO:0000313" key="1">
    <source>
        <dbReference type="EMBL" id="EEC84656.1"/>
    </source>
</evidence>
<keyword evidence="2" id="KW-1185">Reference proteome</keyword>
<dbReference type="STRING" id="39946.B8BCG5"/>
<dbReference type="Gramene" id="BGIOSGA030853-TA">
    <property type="protein sequence ID" value="BGIOSGA030853-PA"/>
    <property type="gene ID" value="BGIOSGA030853"/>
</dbReference>
<dbReference type="HOGENOM" id="CLU_1470504_0_0_1"/>
<reference evidence="1 2" key="1">
    <citation type="journal article" date="2005" name="PLoS Biol.">
        <title>The genomes of Oryza sativa: a history of duplications.</title>
        <authorList>
            <person name="Yu J."/>
            <person name="Wang J."/>
            <person name="Lin W."/>
            <person name="Li S."/>
            <person name="Li H."/>
            <person name="Zhou J."/>
            <person name="Ni P."/>
            <person name="Dong W."/>
            <person name="Hu S."/>
            <person name="Zeng C."/>
            <person name="Zhang J."/>
            <person name="Zhang Y."/>
            <person name="Li R."/>
            <person name="Xu Z."/>
            <person name="Li S."/>
            <person name="Li X."/>
            <person name="Zheng H."/>
            <person name="Cong L."/>
            <person name="Lin L."/>
            <person name="Yin J."/>
            <person name="Geng J."/>
            <person name="Li G."/>
            <person name="Shi J."/>
            <person name="Liu J."/>
            <person name="Lv H."/>
            <person name="Li J."/>
            <person name="Wang J."/>
            <person name="Deng Y."/>
            <person name="Ran L."/>
            <person name="Shi X."/>
            <person name="Wang X."/>
            <person name="Wu Q."/>
            <person name="Li C."/>
            <person name="Ren X."/>
            <person name="Wang J."/>
            <person name="Wang X."/>
            <person name="Li D."/>
            <person name="Liu D."/>
            <person name="Zhang X."/>
            <person name="Ji Z."/>
            <person name="Zhao W."/>
            <person name="Sun Y."/>
            <person name="Zhang Z."/>
            <person name="Bao J."/>
            <person name="Han Y."/>
            <person name="Dong L."/>
            <person name="Ji J."/>
            <person name="Chen P."/>
            <person name="Wu S."/>
            <person name="Liu J."/>
            <person name="Xiao Y."/>
            <person name="Bu D."/>
            <person name="Tan J."/>
            <person name="Yang L."/>
            <person name="Ye C."/>
            <person name="Zhang J."/>
            <person name="Xu J."/>
            <person name="Zhou Y."/>
            <person name="Yu Y."/>
            <person name="Zhang B."/>
            <person name="Zhuang S."/>
            <person name="Wei H."/>
            <person name="Liu B."/>
            <person name="Lei M."/>
            <person name="Yu H."/>
            <person name="Li Y."/>
            <person name="Xu H."/>
            <person name="Wei S."/>
            <person name="He X."/>
            <person name="Fang L."/>
            <person name="Zhang Z."/>
            <person name="Zhang Y."/>
            <person name="Huang X."/>
            <person name="Su Z."/>
            <person name="Tong W."/>
            <person name="Li J."/>
            <person name="Tong Z."/>
            <person name="Li S."/>
            <person name="Ye J."/>
            <person name="Wang L."/>
            <person name="Fang L."/>
            <person name="Lei T."/>
            <person name="Chen C."/>
            <person name="Chen H."/>
            <person name="Xu Z."/>
            <person name="Li H."/>
            <person name="Huang H."/>
            <person name="Zhang F."/>
            <person name="Xu H."/>
            <person name="Li N."/>
            <person name="Zhao C."/>
            <person name="Li S."/>
            <person name="Dong L."/>
            <person name="Huang Y."/>
            <person name="Li L."/>
            <person name="Xi Y."/>
            <person name="Qi Q."/>
            <person name="Li W."/>
            <person name="Zhang B."/>
            <person name="Hu W."/>
            <person name="Zhang Y."/>
            <person name="Tian X."/>
            <person name="Jiao Y."/>
            <person name="Liang X."/>
            <person name="Jin J."/>
            <person name="Gao L."/>
            <person name="Zheng W."/>
            <person name="Hao B."/>
            <person name="Liu S."/>
            <person name="Wang W."/>
            <person name="Yuan L."/>
            <person name="Cao M."/>
            <person name="McDermott J."/>
            <person name="Samudrala R."/>
            <person name="Wang J."/>
            <person name="Wong G.K."/>
            <person name="Yang H."/>
        </authorList>
    </citation>
    <scope>NUCLEOTIDE SEQUENCE [LARGE SCALE GENOMIC DNA]</scope>
    <source>
        <strain evidence="2">cv. 93-11</strain>
    </source>
</reference>
<dbReference type="AlphaFoldDB" id="B8BCG5"/>
<evidence type="ECO:0000313" key="2">
    <source>
        <dbReference type="Proteomes" id="UP000007015"/>
    </source>
</evidence>
<dbReference type="EMBL" id="CM000134">
    <property type="protein sequence ID" value="EEC84656.1"/>
    <property type="molecule type" value="Genomic_DNA"/>
</dbReference>